<feature type="region of interest" description="Disordered" evidence="1">
    <location>
        <begin position="1"/>
        <end position="77"/>
    </location>
</feature>
<dbReference type="Proteomes" id="UP001159363">
    <property type="component" value="Chromosome 15"/>
</dbReference>
<accession>A0ABQ9G1H3</accession>
<evidence type="ECO:0000256" key="1">
    <source>
        <dbReference type="SAM" id="MobiDB-lite"/>
    </source>
</evidence>
<dbReference type="EMBL" id="JARBHB010000016">
    <property type="protein sequence ID" value="KAJ8866329.1"/>
    <property type="molecule type" value="Genomic_DNA"/>
</dbReference>
<sequence length="123" mass="13558">MKGRGKREIPEKIRRPTASSGTIPKCENPVTRPGIEPGSPWGKPSGPPRSQDTMSRPIFGMPTRRPPRRPGFNPRLAHSGFSHVRIVPDDAVGQRGFLRDLPFPPALSFRRCSILISIILIGS</sequence>
<protein>
    <submittedName>
        <fullName evidence="2">Uncharacterized protein</fullName>
    </submittedName>
</protein>
<evidence type="ECO:0000313" key="2">
    <source>
        <dbReference type="EMBL" id="KAJ8866329.1"/>
    </source>
</evidence>
<reference evidence="2 3" key="1">
    <citation type="submission" date="2023-02" db="EMBL/GenBank/DDBJ databases">
        <title>LHISI_Scaffold_Assembly.</title>
        <authorList>
            <person name="Stuart O.P."/>
            <person name="Cleave R."/>
            <person name="Magrath M.J.L."/>
            <person name="Mikheyev A.S."/>
        </authorList>
    </citation>
    <scope>NUCLEOTIDE SEQUENCE [LARGE SCALE GENOMIC DNA]</scope>
    <source>
        <strain evidence="2">Daus_M_001</strain>
        <tissue evidence="2">Leg muscle</tissue>
    </source>
</reference>
<evidence type="ECO:0000313" key="3">
    <source>
        <dbReference type="Proteomes" id="UP001159363"/>
    </source>
</evidence>
<feature type="compositionally biased region" description="Low complexity" evidence="1">
    <location>
        <begin position="37"/>
        <end position="50"/>
    </location>
</feature>
<organism evidence="2 3">
    <name type="scientific">Dryococelus australis</name>
    <dbReference type="NCBI Taxonomy" id="614101"/>
    <lineage>
        <taxon>Eukaryota</taxon>
        <taxon>Metazoa</taxon>
        <taxon>Ecdysozoa</taxon>
        <taxon>Arthropoda</taxon>
        <taxon>Hexapoda</taxon>
        <taxon>Insecta</taxon>
        <taxon>Pterygota</taxon>
        <taxon>Neoptera</taxon>
        <taxon>Polyneoptera</taxon>
        <taxon>Phasmatodea</taxon>
        <taxon>Verophasmatodea</taxon>
        <taxon>Anareolatae</taxon>
        <taxon>Phasmatidae</taxon>
        <taxon>Eurycanthinae</taxon>
        <taxon>Dryococelus</taxon>
    </lineage>
</organism>
<keyword evidence="3" id="KW-1185">Reference proteome</keyword>
<feature type="compositionally biased region" description="Basic and acidic residues" evidence="1">
    <location>
        <begin position="1"/>
        <end position="14"/>
    </location>
</feature>
<comment type="caution">
    <text evidence="2">The sequence shown here is derived from an EMBL/GenBank/DDBJ whole genome shotgun (WGS) entry which is preliminary data.</text>
</comment>
<gene>
    <name evidence="2" type="ORF">PR048_032172</name>
</gene>
<proteinExistence type="predicted"/>
<name>A0ABQ9G1H3_9NEOP</name>